<accession>A0A5D4MCI2</accession>
<feature type="chain" id="PRO_5038501515" evidence="1">
    <location>
        <begin position="20"/>
        <end position="203"/>
    </location>
</feature>
<proteinExistence type="predicted"/>
<name>A0A5D4MCI2_9BACI</name>
<comment type="caution">
    <text evidence="2">The sequence shown here is derived from an EMBL/GenBank/DDBJ whole genome shotgun (WGS) entry which is preliminary data.</text>
</comment>
<dbReference type="AlphaFoldDB" id="A0A5D4MCI2"/>
<keyword evidence="1" id="KW-0732">Signal</keyword>
<evidence type="ECO:0000256" key="1">
    <source>
        <dbReference type="SAM" id="SignalP"/>
    </source>
</evidence>
<organism evidence="2 3">
    <name type="scientific">Rossellomorea vietnamensis</name>
    <dbReference type="NCBI Taxonomy" id="218284"/>
    <lineage>
        <taxon>Bacteria</taxon>
        <taxon>Bacillati</taxon>
        <taxon>Bacillota</taxon>
        <taxon>Bacilli</taxon>
        <taxon>Bacillales</taxon>
        <taxon>Bacillaceae</taxon>
        <taxon>Rossellomorea</taxon>
    </lineage>
</organism>
<evidence type="ECO:0000313" key="3">
    <source>
        <dbReference type="Proteomes" id="UP000325182"/>
    </source>
</evidence>
<dbReference type="PROSITE" id="PS51257">
    <property type="entry name" value="PROKAR_LIPOPROTEIN"/>
    <property type="match status" value="1"/>
</dbReference>
<dbReference type="Proteomes" id="UP000325182">
    <property type="component" value="Unassembled WGS sequence"/>
</dbReference>
<reference evidence="2 3" key="1">
    <citation type="submission" date="2019-08" db="EMBL/GenBank/DDBJ databases">
        <title>Bacillus genomes from the desert of Cuatro Cienegas, Coahuila.</title>
        <authorList>
            <person name="Olmedo-Alvarez G."/>
        </authorList>
    </citation>
    <scope>NUCLEOTIDE SEQUENCE [LARGE SCALE GENOMIC DNA]</scope>
    <source>
        <strain evidence="2 3">CH128b_4D</strain>
    </source>
</reference>
<sequence>MLKKSASLLACLTLLTLLAGCRVVLVDETLAEEEKAPPVVSGEEIITLDSSVQFDKKMVVRGQTNLPEGSVLQAGLKEYPDDAAMEQIMNAEVQPLEDFILTGTGEVSEDGTFLIVLKRGEREKRYQLTVEFLSDLQPPHIKEKYGELGEKIGDSEGAYQYEKDGKTYTGIIRFAPIPKPSDHGFYSGKMKLNSDPANADPFW</sequence>
<gene>
    <name evidence="2" type="ORF">FZC84_13380</name>
</gene>
<evidence type="ECO:0000313" key="2">
    <source>
        <dbReference type="EMBL" id="TYR98705.1"/>
    </source>
</evidence>
<feature type="signal peptide" evidence="1">
    <location>
        <begin position="1"/>
        <end position="19"/>
    </location>
</feature>
<protein>
    <submittedName>
        <fullName evidence="2">Uncharacterized protein</fullName>
    </submittedName>
</protein>
<dbReference type="EMBL" id="VTEG01000009">
    <property type="protein sequence ID" value="TYR98705.1"/>
    <property type="molecule type" value="Genomic_DNA"/>
</dbReference>
<dbReference type="RefSeq" id="WP_148954234.1">
    <property type="nucleotide sequence ID" value="NZ_VTEG01000009.1"/>
</dbReference>